<comment type="caution">
    <text evidence="2">The sequence shown here is derived from an EMBL/GenBank/DDBJ whole genome shotgun (WGS) entry which is preliminary data.</text>
</comment>
<evidence type="ECO:0000313" key="3">
    <source>
        <dbReference type="Proteomes" id="UP001590951"/>
    </source>
</evidence>
<dbReference type="EMBL" id="JBHFEH010000035">
    <property type="protein sequence ID" value="KAL2051397.1"/>
    <property type="molecule type" value="Genomic_DNA"/>
</dbReference>
<evidence type="ECO:0000313" key="2">
    <source>
        <dbReference type="EMBL" id="KAL2051397.1"/>
    </source>
</evidence>
<keyword evidence="1" id="KW-0812">Transmembrane</keyword>
<proteinExistence type="predicted"/>
<accession>A0ABR4B0H1</accession>
<feature type="transmembrane region" description="Helical" evidence="1">
    <location>
        <begin position="12"/>
        <end position="32"/>
    </location>
</feature>
<evidence type="ECO:0000256" key="1">
    <source>
        <dbReference type="SAM" id="Phobius"/>
    </source>
</evidence>
<reference evidence="2 3" key="1">
    <citation type="submission" date="2024-09" db="EMBL/GenBank/DDBJ databases">
        <title>Rethinking Asexuality: The Enigmatic Case of Functional Sexual Genes in Lepraria (Stereocaulaceae).</title>
        <authorList>
            <person name="Doellman M."/>
            <person name="Sun Y."/>
            <person name="Barcenas-Pena A."/>
            <person name="Lumbsch H.T."/>
            <person name="Grewe F."/>
        </authorList>
    </citation>
    <scope>NUCLEOTIDE SEQUENCE [LARGE SCALE GENOMIC DNA]</scope>
    <source>
        <strain evidence="2 3">Grewe 0041</strain>
    </source>
</reference>
<keyword evidence="1" id="KW-0472">Membrane</keyword>
<protein>
    <submittedName>
        <fullName evidence="2">Uncharacterized protein</fullName>
    </submittedName>
</protein>
<organism evidence="2 3">
    <name type="scientific">Lepraria finkii</name>
    <dbReference type="NCBI Taxonomy" id="1340010"/>
    <lineage>
        <taxon>Eukaryota</taxon>
        <taxon>Fungi</taxon>
        <taxon>Dikarya</taxon>
        <taxon>Ascomycota</taxon>
        <taxon>Pezizomycotina</taxon>
        <taxon>Lecanoromycetes</taxon>
        <taxon>OSLEUM clade</taxon>
        <taxon>Lecanoromycetidae</taxon>
        <taxon>Lecanorales</taxon>
        <taxon>Lecanorineae</taxon>
        <taxon>Stereocaulaceae</taxon>
        <taxon>Lepraria</taxon>
    </lineage>
</organism>
<name>A0ABR4B0H1_9LECA</name>
<keyword evidence="1" id="KW-1133">Transmembrane helix</keyword>
<dbReference type="Proteomes" id="UP001590951">
    <property type="component" value="Unassembled WGS sequence"/>
</dbReference>
<gene>
    <name evidence="2" type="ORF">ABVK25_008264</name>
</gene>
<sequence>MPFSRLSGVSILKGVAIIPVIVIANVGTIMALRKTGLMSDKDLEKFHKSPRKH</sequence>
<keyword evidence="3" id="KW-1185">Reference proteome</keyword>